<reference evidence="2" key="2">
    <citation type="submission" date="2015-11" db="EMBL/GenBank/DDBJ databases">
        <authorList>
            <person name="Zhang Y."/>
            <person name="Guo Z."/>
        </authorList>
    </citation>
    <scope>NUCLEOTIDE SEQUENCE</scope>
</reference>
<feature type="transmembrane region" description="Helical" evidence="1">
    <location>
        <begin position="42"/>
        <end position="63"/>
    </location>
</feature>
<organism evidence="2 3">
    <name type="scientific">Echinococcus multilocularis</name>
    <name type="common">Fox tapeworm</name>
    <dbReference type="NCBI Taxonomy" id="6211"/>
    <lineage>
        <taxon>Eukaryota</taxon>
        <taxon>Metazoa</taxon>
        <taxon>Spiralia</taxon>
        <taxon>Lophotrochozoa</taxon>
        <taxon>Platyhelminthes</taxon>
        <taxon>Cestoda</taxon>
        <taxon>Eucestoda</taxon>
        <taxon>Cyclophyllidea</taxon>
        <taxon>Taeniidae</taxon>
        <taxon>Echinococcus</taxon>
    </lineage>
</organism>
<name>A0A068Y7W1_ECHMU</name>
<keyword evidence="1" id="KW-0812">Transmembrane</keyword>
<proteinExistence type="predicted"/>
<keyword evidence="1" id="KW-0472">Membrane</keyword>
<dbReference type="EMBL" id="LN902845">
    <property type="protein sequence ID" value="CUT98763.1"/>
    <property type="molecule type" value="Genomic_DNA"/>
</dbReference>
<evidence type="ECO:0000313" key="2">
    <source>
        <dbReference type="EMBL" id="CUT98763.1"/>
    </source>
</evidence>
<reference evidence="2" key="1">
    <citation type="journal article" date="2013" name="Nature">
        <title>The genomes of four tapeworm species reveal adaptations to parasitism.</title>
        <authorList>
            <person name="Tsai I.J."/>
            <person name="Zarowiecki M."/>
            <person name="Holroyd N."/>
            <person name="Garciarrubio A."/>
            <person name="Sanchez-Flores A."/>
            <person name="Brooks K.L."/>
            <person name="Tracey A."/>
            <person name="Bobes R.J."/>
            <person name="Fragoso G."/>
            <person name="Sciutto E."/>
            <person name="Aslett M."/>
            <person name="Beasley H."/>
            <person name="Bennett H.M."/>
            <person name="Cai J."/>
            <person name="Camicia F."/>
            <person name="Clark R."/>
            <person name="Cucher M."/>
            <person name="De Silva N."/>
            <person name="Day T.A."/>
            <person name="Deplazes P."/>
            <person name="Estrada K."/>
            <person name="Fernandez C."/>
            <person name="Holland P.W."/>
            <person name="Hou J."/>
            <person name="Hu S."/>
            <person name="Huckvale T."/>
            <person name="Hung S.S."/>
            <person name="Kamenetzky L."/>
            <person name="Keane J.A."/>
            <person name="Kiss F."/>
            <person name="Koziol U."/>
            <person name="Lambert O."/>
            <person name="Liu K."/>
            <person name="Luo X."/>
            <person name="Luo Y."/>
            <person name="Macchiaroli N."/>
            <person name="Nichol S."/>
            <person name="Paps J."/>
            <person name="Parkinson J."/>
            <person name="Pouchkina-Stantcheva N."/>
            <person name="Riddiford N."/>
            <person name="Rosenzvit M."/>
            <person name="Salinas G."/>
            <person name="Wasmuth J.D."/>
            <person name="Zamanian M."/>
            <person name="Zheng Y."/>
            <person name="Cai X."/>
            <person name="Soberon X."/>
            <person name="Olson P.D."/>
            <person name="Laclette J.P."/>
            <person name="Brehm K."/>
            <person name="Berriman M."/>
            <person name="Garciarrubio A."/>
            <person name="Bobes R.J."/>
            <person name="Fragoso G."/>
            <person name="Sanchez-Flores A."/>
            <person name="Estrada K."/>
            <person name="Cevallos M.A."/>
            <person name="Morett E."/>
            <person name="Gonzalez V."/>
            <person name="Portillo T."/>
            <person name="Ochoa-Leyva A."/>
            <person name="Jose M.V."/>
            <person name="Sciutto E."/>
            <person name="Landa A."/>
            <person name="Jimenez L."/>
            <person name="Valdes V."/>
            <person name="Carrero J.C."/>
            <person name="Larralde C."/>
            <person name="Morales-Montor J."/>
            <person name="Limon-Lason J."/>
            <person name="Soberon X."/>
            <person name="Laclette J.P."/>
        </authorList>
    </citation>
    <scope>NUCLEOTIDE SEQUENCE [LARGE SCALE GENOMIC DNA]</scope>
</reference>
<accession>A0A068Y7W1</accession>
<keyword evidence="2" id="KW-0675">Receptor</keyword>
<protein>
    <submittedName>
        <fullName evidence="2">Glutamate receptor NMDA</fullName>
    </submittedName>
</protein>
<evidence type="ECO:0000313" key="3">
    <source>
        <dbReference type="Proteomes" id="UP000017246"/>
    </source>
</evidence>
<feature type="transmembrane region" description="Helical" evidence="1">
    <location>
        <begin position="9"/>
        <end position="30"/>
    </location>
</feature>
<keyword evidence="1" id="KW-1133">Transmembrane helix</keyword>
<sequence length="115" mass="13510">MLLFEGEPALFILFALFILSFLIGGCMWGSGEEENDQAKLTVGIVIFFLGVTCCIIFFILFIYKKVRQRRREKRDFEELMRMQNEFAANEGIDLVPINFWTFLLLYSELFAKIFN</sequence>
<keyword evidence="3" id="KW-1185">Reference proteome</keyword>
<evidence type="ECO:0000256" key="1">
    <source>
        <dbReference type="SAM" id="Phobius"/>
    </source>
</evidence>
<dbReference type="Proteomes" id="UP000017246">
    <property type="component" value="Unassembled WGS sequence"/>
</dbReference>
<dbReference type="AlphaFoldDB" id="A0A068Y7W1"/>
<dbReference type="OrthoDB" id="6265634at2759"/>